<dbReference type="EMBL" id="LJQA01000585">
    <property type="protein sequence ID" value="KPW90575.1"/>
    <property type="molecule type" value="Genomic_DNA"/>
</dbReference>
<proteinExistence type="predicted"/>
<evidence type="ECO:0000256" key="4">
    <source>
        <dbReference type="ARBA" id="ARBA00022840"/>
    </source>
</evidence>
<reference evidence="7 8" key="1">
    <citation type="submission" date="2015-09" db="EMBL/GenBank/DDBJ databases">
        <title>Genome announcement of multiple Pseudomonas syringae strains.</title>
        <authorList>
            <person name="Thakur S."/>
            <person name="Wang P.W."/>
            <person name="Gong Y."/>
            <person name="Weir B.S."/>
            <person name="Guttman D.S."/>
        </authorList>
    </citation>
    <scope>NUCLEOTIDE SEQUENCE [LARGE SCALE GENOMIC DNA]</scope>
    <source>
        <strain evidence="7 8">ICMP17524</strain>
    </source>
</reference>
<feature type="domain" description="Glutathionylspermidine synthase pre-ATP-grasp-like" evidence="6">
    <location>
        <begin position="1"/>
        <end position="114"/>
    </location>
</feature>
<evidence type="ECO:0000259" key="6">
    <source>
        <dbReference type="Pfam" id="PF03738"/>
    </source>
</evidence>
<comment type="caution">
    <text evidence="7">The sequence shown here is derived from an EMBL/GenBank/DDBJ whole genome shotgun (WGS) entry which is preliminary data.</text>
</comment>
<accession>A0A0P9MPY8</accession>
<dbReference type="AlphaFoldDB" id="A0A0P9MPY8"/>
<evidence type="ECO:0000313" key="8">
    <source>
        <dbReference type="Proteomes" id="UP000050356"/>
    </source>
</evidence>
<evidence type="ECO:0000256" key="1">
    <source>
        <dbReference type="ARBA" id="ARBA00022598"/>
    </source>
</evidence>
<dbReference type="PATRIC" id="fig|264451.4.peg.3070"/>
<dbReference type="Proteomes" id="UP000050356">
    <property type="component" value="Unassembled WGS sequence"/>
</dbReference>
<keyword evidence="4" id="KW-0067">ATP-binding</keyword>
<dbReference type="SUPFAM" id="SSF56059">
    <property type="entry name" value="Glutathione synthetase ATP-binding domain-like"/>
    <property type="match status" value="1"/>
</dbReference>
<evidence type="ECO:0000256" key="5">
    <source>
        <dbReference type="ARBA" id="ARBA00022842"/>
    </source>
</evidence>
<sequence length="116" mass="13016">MLWQFNEGHPNLLPSRVDQDPSRPVPKGWVRKPYFSREGANIEMRTPGDQVISVDGPYTDAPYILQAYSPLPRFGDSYTLIGSWVIGDLASGIGIREDDSLITKDTSRFLPHVVID</sequence>
<dbReference type="GO" id="GO:0005524">
    <property type="term" value="F:ATP binding"/>
    <property type="evidence" value="ECO:0007669"/>
    <property type="project" value="UniProtKB-KW"/>
</dbReference>
<dbReference type="GO" id="GO:0016874">
    <property type="term" value="F:ligase activity"/>
    <property type="evidence" value="ECO:0007669"/>
    <property type="project" value="UniProtKB-KW"/>
</dbReference>
<dbReference type="InterPro" id="IPR005494">
    <property type="entry name" value="GSPS_pre-ATP-grasp-like_dom"/>
</dbReference>
<evidence type="ECO:0000256" key="3">
    <source>
        <dbReference type="ARBA" id="ARBA00022741"/>
    </source>
</evidence>
<dbReference type="GO" id="GO:0046872">
    <property type="term" value="F:metal ion binding"/>
    <property type="evidence" value="ECO:0007669"/>
    <property type="project" value="UniProtKB-KW"/>
</dbReference>
<dbReference type="Pfam" id="PF03738">
    <property type="entry name" value="GSP_synth"/>
    <property type="match status" value="1"/>
</dbReference>
<keyword evidence="5" id="KW-0460">Magnesium</keyword>
<dbReference type="Gene3D" id="3.30.1490.330">
    <property type="match status" value="1"/>
</dbReference>
<gene>
    <name evidence="7" type="ORF">ALO50_02212</name>
</gene>
<keyword evidence="3" id="KW-0547">Nucleotide-binding</keyword>
<evidence type="ECO:0000256" key="2">
    <source>
        <dbReference type="ARBA" id="ARBA00022723"/>
    </source>
</evidence>
<organism evidence="7 8">
    <name type="scientific">Pseudomonas syringae pv. cerasicola</name>
    <dbReference type="NCBI Taxonomy" id="264451"/>
    <lineage>
        <taxon>Bacteria</taxon>
        <taxon>Pseudomonadati</taxon>
        <taxon>Pseudomonadota</taxon>
        <taxon>Gammaproteobacteria</taxon>
        <taxon>Pseudomonadales</taxon>
        <taxon>Pseudomonadaceae</taxon>
        <taxon>Pseudomonas</taxon>
        <taxon>Pseudomonas syringae</taxon>
    </lineage>
</organism>
<evidence type="ECO:0000313" key="7">
    <source>
        <dbReference type="EMBL" id="KPW90575.1"/>
    </source>
</evidence>
<keyword evidence="2" id="KW-0479">Metal-binding</keyword>
<name>A0A0P9MPY8_PSESX</name>
<keyword evidence="1" id="KW-0436">Ligase</keyword>
<protein>
    <submittedName>
        <fullName evidence="7">Glutathionylspermidine synthase family protein</fullName>
    </submittedName>
</protein>